<dbReference type="Gene3D" id="1.10.490.10">
    <property type="entry name" value="Globins"/>
    <property type="match status" value="1"/>
</dbReference>
<dbReference type="Proteomes" id="UP000243525">
    <property type="component" value="Unassembled WGS sequence"/>
</dbReference>
<dbReference type="InterPro" id="IPR019795">
    <property type="entry name" value="Globin_bac-like_CS"/>
</dbReference>
<dbReference type="EMBL" id="QAAD01000010">
    <property type="protein sequence ID" value="PTN08184.1"/>
    <property type="molecule type" value="Genomic_DNA"/>
</dbReference>
<evidence type="ECO:0000313" key="7">
    <source>
        <dbReference type="EMBL" id="PTN08184.1"/>
    </source>
</evidence>
<dbReference type="RefSeq" id="WP_107822630.1">
    <property type="nucleotide sequence ID" value="NZ_OY782574.1"/>
</dbReference>
<feature type="binding site" description="distal binding residue" evidence="6">
    <location>
        <position position="51"/>
    </location>
    <ligand>
        <name>heme</name>
        <dbReference type="ChEBI" id="CHEBI:30413"/>
    </ligand>
    <ligandPart>
        <name>Fe</name>
        <dbReference type="ChEBI" id="CHEBI:18248"/>
    </ligandPart>
</feature>
<evidence type="ECO:0000256" key="1">
    <source>
        <dbReference type="ARBA" id="ARBA00001971"/>
    </source>
</evidence>
<keyword evidence="4 6" id="KW-0479">Metal-binding</keyword>
<dbReference type="CDD" id="cd00454">
    <property type="entry name" value="TrHb1_N"/>
    <property type="match status" value="1"/>
</dbReference>
<reference evidence="7 8" key="1">
    <citation type="submission" date="2018-04" db="EMBL/GenBank/DDBJ databases">
        <title>Genomic Encyclopedia of Archaeal and Bacterial Type Strains, Phase II (KMG-II): from individual species to whole genera.</title>
        <authorList>
            <person name="Goeker M."/>
        </authorList>
    </citation>
    <scope>NUCLEOTIDE SEQUENCE [LARGE SCALE GENOMIC DNA]</scope>
    <source>
        <strain evidence="7 8">DSM 28823</strain>
    </source>
</reference>
<gene>
    <name evidence="7" type="ORF">C8N47_11070</name>
</gene>
<dbReference type="GO" id="GO:0046872">
    <property type="term" value="F:metal ion binding"/>
    <property type="evidence" value="ECO:0007669"/>
    <property type="project" value="UniProtKB-KW"/>
</dbReference>
<evidence type="ECO:0000256" key="5">
    <source>
        <dbReference type="ARBA" id="ARBA00023004"/>
    </source>
</evidence>
<evidence type="ECO:0000256" key="6">
    <source>
        <dbReference type="PIRSR" id="PIRSR601486-1"/>
    </source>
</evidence>
<dbReference type="OrthoDB" id="9795814at2"/>
<proteinExistence type="predicted"/>
<dbReference type="GO" id="GO:0020037">
    <property type="term" value="F:heme binding"/>
    <property type="evidence" value="ECO:0007669"/>
    <property type="project" value="InterPro"/>
</dbReference>
<name>A0A2T5C0W1_9BACT</name>
<comment type="caution">
    <text evidence="7">The sequence shown here is derived from an EMBL/GenBank/DDBJ whole genome shotgun (WGS) entry which is preliminary data.</text>
</comment>
<dbReference type="InterPro" id="IPR009050">
    <property type="entry name" value="Globin-like_sf"/>
</dbReference>
<dbReference type="PROSITE" id="PS01213">
    <property type="entry name" value="GLOBIN_FAM_2"/>
    <property type="match status" value="1"/>
</dbReference>
<evidence type="ECO:0000256" key="4">
    <source>
        <dbReference type="ARBA" id="ARBA00022723"/>
    </source>
</evidence>
<evidence type="ECO:0000256" key="3">
    <source>
        <dbReference type="ARBA" id="ARBA00022617"/>
    </source>
</evidence>
<keyword evidence="5 6" id="KW-0408">Iron</keyword>
<dbReference type="InterPro" id="IPR001486">
    <property type="entry name" value="Hemoglobin_trunc"/>
</dbReference>
<feature type="binding site" description="distal binding residue" evidence="6">
    <location>
        <position position="75"/>
    </location>
    <ligand>
        <name>heme</name>
        <dbReference type="ChEBI" id="CHEBI:30413"/>
    </ligand>
    <ligandPart>
        <name>Fe</name>
        <dbReference type="ChEBI" id="CHEBI:18248"/>
    </ligandPart>
</feature>
<dbReference type="GO" id="GO:0019825">
    <property type="term" value="F:oxygen binding"/>
    <property type="evidence" value="ECO:0007669"/>
    <property type="project" value="InterPro"/>
</dbReference>
<keyword evidence="2" id="KW-0813">Transport</keyword>
<dbReference type="GO" id="GO:0015671">
    <property type="term" value="P:oxygen transport"/>
    <property type="evidence" value="ECO:0007669"/>
    <property type="project" value="InterPro"/>
</dbReference>
<evidence type="ECO:0000313" key="8">
    <source>
        <dbReference type="Proteomes" id="UP000243525"/>
    </source>
</evidence>
<keyword evidence="8" id="KW-1185">Reference proteome</keyword>
<accession>A0A2T5C0W1</accession>
<dbReference type="AlphaFoldDB" id="A0A2T5C0W1"/>
<protein>
    <submittedName>
        <fullName evidence="7">Hemoglobin</fullName>
    </submittedName>
</protein>
<dbReference type="SUPFAM" id="SSF46458">
    <property type="entry name" value="Globin-like"/>
    <property type="match status" value="1"/>
</dbReference>
<evidence type="ECO:0000256" key="2">
    <source>
        <dbReference type="ARBA" id="ARBA00022448"/>
    </source>
</evidence>
<dbReference type="InterPro" id="IPR012292">
    <property type="entry name" value="Globin/Proto"/>
</dbReference>
<dbReference type="Pfam" id="PF01152">
    <property type="entry name" value="Bac_globin"/>
    <property type="match status" value="1"/>
</dbReference>
<organism evidence="7 8">
    <name type="scientific">Mangrovibacterium marinum</name>
    <dbReference type="NCBI Taxonomy" id="1639118"/>
    <lineage>
        <taxon>Bacteria</taxon>
        <taxon>Pseudomonadati</taxon>
        <taxon>Bacteroidota</taxon>
        <taxon>Bacteroidia</taxon>
        <taxon>Marinilabiliales</taxon>
        <taxon>Prolixibacteraceae</taxon>
        <taxon>Mangrovibacterium</taxon>
    </lineage>
</organism>
<comment type="cofactor">
    <cofactor evidence="1">
        <name>heme</name>
        <dbReference type="ChEBI" id="CHEBI:30413"/>
    </cofactor>
</comment>
<keyword evidence="3 6" id="KW-0349">Heme</keyword>
<sequence>MQSLYERLGGSDGITKLVDDIVENHLTNPAVKARFLPLKDDQDHFAKTRQHLINFLASGTGGPEVYEGKEMIPAHRGMNISKAEYLDVIDDIMSALNKHNIDEQTQKDVLAIAYSLKDQIIGQ</sequence>